<evidence type="ECO:0000313" key="2">
    <source>
        <dbReference type="EMBL" id="EUA07905.1"/>
    </source>
</evidence>
<protein>
    <submittedName>
        <fullName evidence="2">Uncharacterized protein</fullName>
    </submittedName>
</protein>
<proteinExistence type="predicted"/>
<accession>X7YNE2</accession>
<sequence length="65" mass="7521">MTQTLWARQAIPHAKHNLARLAGAAIFLDRTTSRRARRLRSARRADRQPPYHRLNGTRDCVTGER</sequence>
<evidence type="ECO:0000256" key="1">
    <source>
        <dbReference type="SAM" id="MobiDB-lite"/>
    </source>
</evidence>
<dbReference type="EMBL" id="JAOA01000016">
    <property type="protein sequence ID" value="EUA07905.1"/>
    <property type="molecule type" value="Genomic_DNA"/>
</dbReference>
<reference evidence="2 3" key="1">
    <citation type="submission" date="2013-12" db="EMBL/GenBank/DDBJ databases">
        <authorList>
            <person name="Brown-Elliot B."/>
            <person name="Wallace R."/>
            <person name="Lenaerts A."/>
            <person name="Ordway D."/>
            <person name="DeGroote M.A."/>
            <person name="Parker T."/>
            <person name="Sizemore C."/>
            <person name="Tallon L.J."/>
            <person name="Sadzewicz L.K."/>
            <person name="Sengamalay N."/>
            <person name="Fraser C.M."/>
            <person name="Hine E."/>
            <person name="Shefchek K.A."/>
            <person name="Das S.P."/>
            <person name="Tettelin H."/>
        </authorList>
    </citation>
    <scope>NUCLEOTIDE SEQUENCE [LARGE SCALE GENOMIC DNA]</scope>
    <source>
        <strain evidence="2 3">662</strain>
    </source>
</reference>
<dbReference type="AlphaFoldDB" id="X7YNE2"/>
<comment type="caution">
    <text evidence="2">The sequence shown here is derived from an EMBL/GenBank/DDBJ whole genome shotgun (WGS) entry which is preliminary data.</text>
</comment>
<gene>
    <name evidence="2" type="ORF">I545_6380</name>
</gene>
<dbReference type="Proteomes" id="UP000020561">
    <property type="component" value="Unassembled WGS sequence"/>
</dbReference>
<organism evidence="2 3">
    <name type="scientific">Mycobacterium kansasii 662</name>
    <dbReference type="NCBI Taxonomy" id="1299326"/>
    <lineage>
        <taxon>Bacteria</taxon>
        <taxon>Bacillati</taxon>
        <taxon>Actinomycetota</taxon>
        <taxon>Actinomycetes</taxon>
        <taxon>Mycobacteriales</taxon>
        <taxon>Mycobacteriaceae</taxon>
        <taxon>Mycobacterium</taxon>
    </lineage>
</organism>
<evidence type="ECO:0000313" key="3">
    <source>
        <dbReference type="Proteomes" id="UP000020561"/>
    </source>
</evidence>
<feature type="region of interest" description="Disordered" evidence="1">
    <location>
        <begin position="35"/>
        <end position="65"/>
    </location>
</feature>
<name>X7YNE2_MYCKA</name>